<evidence type="ECO:0000256" key="10">
    <source>
        <dbReference type="ARBA" id="ARBA00023136"/>
    </source>
</evidence>
<sequence>MILRQSAALYELRNPEDDGEAPSFTPAALFGSGLSLRAQLAALTGMLLVLGIVLAGGIGYWAATAARNSVLDMELNDRSCALVHEIREIESRDPADVRSAVSAFKEANPLVRAAVSPTWTEAFIGDPVPVGGTFIQQPSGDERSTRSIGDSRVVALRTAEGEVVALAQHVDPHGRILGRVGGALLLLFGLGVLLTTAVVLVVPAVAIRPFARLKETVDDVTRTGELRFVPVEGDDELASVSRSFNDMVQTLQKMRTTQAQLVADAGHELKTPLTSMRTNIELLLLAHRTGRADELPAEEREAIERDVIAQMDEMTALISSLVDLAREEAPGQVSEEFRLDEVLDEAAQRCNRRRPDLFFDVALEPWLMYGDRDAMLRAPLNIIDNAAKWSPPGGRVRISLEASQRRAVLMVDDSGPGIPPEERERVFHRFYRATETRSTPGSGLGLAITKQVLERHDAKVYVEESDDGGARFRVVFPGRVPPDGD</sequence>
<dbReference type="CDD" id="cd00075">
    <property type="entry name" value="HATPase"/>
    <property type="match status" value="1"/>
</dbReference>
<dbReference type="InterPro" id="IPR003594">
    <property type="entry name" value="HATPase_dom"/>
</dbReference>
<dbReference type="PROSITE" id="PS50885">
    <property type="entry name" value="HAMP"/>
    <property type="match status" value="1"/>
</dbReference>
<evidence type="ECO:0000256" key="3">
    <source>
        <dbReference type="ARBA" id="ARBA00012438"/>
    </source>
</evidence>
<keyword evidence="5" id="KW-0808">Transferase</keyword>
<evidence type="ECO:0000256" key="7">
    <source>
        <dbReference type="ARBA" id="ARBA00022777"/>
    </source>
</evidence>
<evidence type="ECO:0000313" key="14">
    <source>
        <dbReference type="EMBL" id="MCP1387644.1"/>
    </source>
</evidence>
<dbReference type="PANTHER" id="PTHR45436">
    <property type="entry name" value="SENSOR HISTIDINE KINASE YKOH"/>
    <property type="match status" value="1"/>
</dbReference>
<dbReference type="Pfam" id="PF00672">
    <property type="entry name" value="HAMP"/>
    <property type="match status" value="1"/>
</dbReference>
<evidence type="ECO:0000256" key="9">
    <source>
        <dbReference type="ARBA" id="ARBA00023012"/>
    </source>
</evidence>
<dbReference type="InterPro" id="IPR050428">
    <property type="entry name" value="TCS_sensor_his_kinase"/>
</dbReference>
<reference evidence="14" key="1">
    <citation type="submission" date="2022-05" db="EMBL/GenBank/DDBJ databases">
        <title>Corynebacterium sp. TA-R-1 sp. nov., isolated from human feces.</title>
        <authorList>
            <person name="Shamsuzzaman M."/>
            <person name="Dahal R.H."/>
        </authorList>
    </citation>
    <scope>NUCLEOTIDE SEQUENCE</scope>
    <source>
        <strain evidence="14">TA-R-1</strain>
    </source>
</reference>
<keyword evidence="4" id="KW-0597">Phosphoprotein</keyword>
<evidence type="ECO:0000259" key="12">
    <source>
        <dbReference type="PROSITE" id="PS50109"/>
    </source>
</evidence>
<dbReference type="InterPro" id="IPR036890">
    <property type="entry name" value="HATPase_C_sf"/>
</dbReference>
<feature type="transmembrane region" description="Helical" evidence="11">
    <location>
        <begin position="183"/>
        <end position="206"/>
    </location>
</feature>
<dbReference type="InterPro" id="IPR003660">
    <property type="entry name" value="HAMP_dom"/>
</dbReference>
<dbReference type="SUPFAM" id="SSF55874">
    <property type="entry name" value="ATPase domain of HSP90 chaperone/DNA topoisomerase II/histidine kinase"/>
    <property type="match status" value="1"/>
</dbReference>
<dbReference type="InterPro" id="IPR036097">
    <property type="entry name" value="HisK_dim/P_sf"/>
</dbReference>
<dbReference type="Proteomes" id="UP001204000">
    <property type="component" value="Unassembled WGS sequence"/>
</dbReference>
<evidence type="ECO:0000256" key="6">
    <source>
        <dbReference type="ARBA" id="ARBA00022692"/>
    </source>
</evidence>
<dbReference type="SMART" id="SM00304">
    <property type="entry name" value="HAMP"/>
    <property type="match status" value="1"/>
</dbReference>
<evidence type="ECO:0000256" key="4">
    <source>
        <dbReference type="ARBA" id="ARBA00022553"/>
    </source>
</evidence>
<gene>
    <name evidence="14" type="ORF">M5J20_05505</name>
</gene>
<dbReference type="Gene3D" id="3.30.565.10">
    <property type="entry name" value="Histidine kinase-like ATPase, C-terminal domain"/>
    <property type="match status" value="1"/>
</dbReference>
<keyword evidence="10 11" id="KW-0472">Membrane</keyword>
<evidence type="ECO:0000259" key="13">
    <source>
        <dbReference type="PROSITE" id="PS50885"/>
    </source>
</evidence>
<keyword evidence="8 11" id="KW-1133">Transmembrane helix</keyword>
<evidence type="ECO:0000256" key="8">
    <source>
        <dbReference type="ARBA" id="ARBA00022989"/>
    </source>
</evidence>
<keyword evidence="7 14" id="KW-0418">Kinase</keyword>
<dbReference type="Gene3D" id="6.10.340.10">
    <property type="match status" value="1"/>
</dbReference>
<dbReference type="SUPFAM" id="SSF47384">
    <property type="entry name" value="Homodimeric domain of signal transducing histidine kinase"/>
    <property type="match status" value="1"/>
</dbReference>
<name>A0ABT1G0T6_9CORY</name>
<dbReference type="SMART" id="SM00387">
    <property type="entry name" value="HATPase_c"/>
    <property type="match status" value="1"/>
</dbReference>
<dbReference type="Gene3D" id="1.10.287.130">
    <property type="match status" value="1"/>
</dbReference>
<keyword evidence="15" id="KW-1185">Reference proteome</keyword>
<dbReference type="InterPro" id="IPR003661">
    <property type="entry name" value="HisK_dim/P_dom"/>
</dbReference>
<dbReference type="Pfam" id="PF00512">
    <property type="entry name" value="HisKA"/>
    <property type="match status" value="1"/>
</dbReference>
<organism evidence="14 15">
    <name type="scientific">Corynebacterium stercoris</name>
    <dbReference type="NCBI Taxonomy" id="2943490"/>
    <lineage>
        <taxon>Bacteria</taxon>
        <taxon>Bacillati</taxon>
        <taxon>Actinomycetota</taxon>
        <taxon>Actinomycetes</taxon>
        <taxon>Mycobacteriales</taxon>
        <taxon>Corynebacteriaceae</taxon>
        <taxon>Corynebacterium</taxon>
    </lineage>
</organism>
<evidence type="ECO:0000256" key="11">
    <source>
        <dbReference type="SAM" id="Phobius"/>
    </source>
</evidence>
<keyword evidence="9" id="KW-0902">Two-component regulatory system</keyword>
<dbReference type="InterPro" id="IPR004358">
    <property type="entry name" value="Sig_transdc_His_kin-like_C"/>
</dbReference>
<comment type="subcellular location">
    <subcellularLocation>
        <location evidence="2">Cell membrane</location>
    </subcellularLocation>
</comment>
<dbReference type="PANTHER" id="PTHR45436:SF5">
    <property type="entry name" value="SENSOR HISTIDINE KINASE TRCS"/>
    <property type="match status" value="1"/>
</dbReference>
<proteinExistence type="predicted"/>
<feature type="domain" description="HAMP" evidence="13">
    <location>
        <begin position="204"/>
        <end position="256"/>
    </location>
</feature>
<dbReference type="RefSeq" id="WP_253577348.1">
    <property type="nucleotide sequence ID" value="NZ_JAMFTQ010000005.1"/>
</dbReference>
<keyword evidence="6 11" id="KW-0812">Transmembrane</keyword>
<protein>
    <recommendedName>
        <fullName evidence="3">histidine kinase</fullName>
        <ecNumber evidence="3">2.7.13.3</ecNumber>
    </recommendedName>
</protein>
<dbReference type="PRINTS" id="PR00344">
    <property type="entry name" value="BCTRLSENSOR"/>
</dbReference>
<dbReference type="InterPro" id="IPR005467">
    <property type="entry name" value="His_kinase_dom"/>
</dbReference>
<comment type="catalytic activity">
    <reaction evidence="1">
        <text>ATP + protein L-histidine = ADP + protein N-phospho-L-histidine.</text>
        <dbReference type="EC" id="2.7.13.3"/>
    </reaction>
</comment>
<dbReference type="EMBL" id="JAMFTQ010000005">
    <property type="protein sequence ID" value="MCP1387644.1"/>
    <property type="molecule type" value="Genomic_DNA"/>
</dbReference>
<evidence type="ECO:0000256" key="1">
    <source>
        <dbReference type="ARBA" id="ARBA00000085"/>
    </source>
</evidence>
<evidence type="ECO:0000313" key="15">
    <source>
        <dbReference type="Proteomes" id="UP001204000"/>
    </source>
</evidence>
<evidence type="ECO:0000256" key="2">
    <source>
        <dbReference type="ARBA" id="ARBA00004236"/>
    </source>
</evidence>
<dbReference type="Pfam" id="PF02518">
    <property type="entry name" value="HATPase_c"/>
    <property type="match status" value="1"/>
</dbReference>
<dbReference type="GO" id="GO:0016301">
    <property type="term" value="F:kinase activity"/>
    <property type="evidence" value="ECO:0007669"/>
    <property type="project" value="UniProtKB-KW"/>
</dbReference>
<dbReference type="CDD" id="cd06225">
    <property type="entry name" value="HAMP"/>
    <property type="match status" value="1"/>
</dbReference>
<dbReference type="SMART" id="SM00388">
    <property type="entry name" value="HisKA"/>
    <property type="match status" value="1"/>
</dbReference>
<dbReference type="PROSITE" id="PS50109">
    <property type="entry name" value="HIS_KIN"/>
    <property type="match status" value="1"/>
</dbReference>
<accession>A0ABT1G0T6</accession>
<dbReference type="CDD" id="cd00082">
    <property type="entry name" value="HisKA"/>
    <property type="match status" value="1"/>
</dbReference>
<comment type="caution">
    <text evidence="14">The sequence shown here is derived from an EMBL/GenBank/DDBJ whole genome shotgun (WGS) entry which is preliminary data.</text>
</comment>
<evidence type="ECO:0000256" key="5">
    <source>
        <dbReference type="ARBA" id="ARBA00022679"/>
    </source>
</evidence>
<feature type="transmembrane region" description="Helical" evidence="11">
    <location>
        <begin position="40"/>
        <end position="63"/>
    </location>
</feature>
<feature type="domain" description="Histidine kinase" evidence="12">
    <location>
        <begin position="264"/>
        <end position="480"/>
    </location>
</feature>
<dbReference type="EC" id="2.7.13.3" evidence="3"/>